<evidence type="ECO:0000313" key="2">
    <source>
        <dbReference type="EMBL" id="OMO67834.1"/>
    </source>
</evidence>
<gene>
    <name evidence="2" type="ORF">CCACVL1_20272</name>
</gene>
<name>A0A1R3HBX4_COCAP</name>
<feature type="non-terminal residue" evidence="2">
    <location>
        <position position="1"/>
    </location>
</feature>
<sequence length="24" mass="2456">TGGPRKSADHTDHTDLTMASTNAA</sequence>
<organism evidence="2 3">
    <name type="scientific">Corchorus capsularis</name>
    <name type="common">Jute</name>
    <dbReference type="NCBI Taxonomy" id="210143"/>
    <lineage>
        <taxon>Eukaryota</taxon>
        <taxon>Viridiplantae</taxon>
        <taxon>Streptophyta</taxon>
        <taxon>Embryophyta</taxon>
        <taxon>Tracheophyta</taxon>
        <taxon>Spermatophyta</taxon>
        <taxon>Magnoliopsida</taxon>
        <taxon>eudicotyledons</taxon>
        <taxon>Gunneridae</taxon>
        <taxon>Pentapetalae</taxon>
        <taxon>rosids</taxon>
        <taxon>malvids</taxon>
        <taxon>Malvales</taxon>
        <taxon>Malvaceae</taxon>
        <taxon>Grewioideae</taxon>
        <taxon>Apeibeae</taxon>
        <taxon>Corchorus</taxon>
    </lineage>
</organism>
<proteinExistence type="predicted"/>
<dbReference type="Gramene" id="OMO67834">
    <property type="protein sequence ID" value="OMO67834"/>
    <property type="gene ID" value="CCACVL1_20272"/>
</dbReference>
<evidence type="ECO:0000256" key="1">
    <source>
        <dbReference type="SAM" id="MobiDB-lite"/>
    </source>
</evidence>
<reference evidence="2 3" key="1">
    <citation type="submission" date="2013-09" db="EMBL/GenBank/DDBJ databases">
        <title>Corchorus capsularis genome sequencing.</title>
        <authorList>
            <person name="Alam M."/>
            <person name="Haque M.S."/>
            <person name="Islam M.S."/>
            <person name="Emdad E.M."/>
            <person name="Islam M.M."/>
            <person name="Ahmed B."/>
            <person name="Halim A."/>
            <person name="Hossen Q.M.M."/>
            <person name="Hossain M.Z."/>
            <person name="Ahmed R."/>
            <person name="Khan M.M."/>
            <person name="Islam R."/>
            <person name="Rashid M.M."/>
            <person name="Khan S.A."/>
            <person name="Rahman M.S."/>
            <person name="Alam M."/>
        </authorList>
    </citation>
    <scope>NUCLEOTIDE SEQUENCE [LARGE SCALE GENOMIC DNA]</scope>
    <source>
        <strain evidence="3">cv. CVL-1</strain>
        <tissue evidence="2">Whole seedling</tissue>
    </source>
</reference>
<comment type="caution">
    <text evidence="2">The sequence shown here is derived from an EMBL/GenBank/DDBJ whole genome shotgun (WGS) entry which is preliminary data.</text>
</comment>
<dbReference type="EMBL" id="AWWV01012346">
    <property type="protein sequence ID" value="OMO67834.1"/>
    <property type="molecule type" value="Genomic_DNA"/>
</dbReference>
<evidence type="ECO:0000313" key="3">
    <source>
        <dbReference type="Proteomes" id="UP000188268"/>
    </source>
</evidence>
<accession>A0A1R3HBX4</accession>
<dbReference type="AlphaFoldDB" id="A0A1R3HBX4"/>
<feature type="compositionally biased region" description="Basic and acidic residues" evidence="1">
    <location>
        <begin position="1"/>
        <end position="15"/>
    </location>
</feature>
<protein>
    <submittedName>
        <fullName evidence="2">Uncharacterized protein</fullName>
    </submittedName>
</protein>
<feature type="region of interest" description="Disordered" evidence="1">
    <location>
        <begin position="1"/>
        <end position="24"/>
    </location>
</feature>
<keyword evidence="3" id="KW-1185">Reference proteome</keyword>
<dbReference type="Proteomes" id="UP000188268">
    <property type="component" value="Unassembled WGS sequence"/>
</dbReference>